<dbReference type="PANTHER" id="PTHR12191:SF22">
    <property type="entry name" value="ZINC TRANSPORTER ZIP6"/>
    <property type="match status" value="1"/>
</dbReference>
<dbReference type="AlphaFoldDB" id="A0A9Q0EA30"/>
<comment type="caution">
    <text evidence="14">The sequence shown here is derived from an EMBL/GenBank/DDBJ whole genome shotgun (WGS) entry which is preliminary data.</text>
</comment>
<sequence>MTAEAIKNPKQMLNQKKPGHESHRHNHSHHSDHEDNRGGGGRSVAMAWAGGFVSITLISLLSLLGVVLIPLMNKVFFNFLLSFLVALAVGMLSGDAFLHLIPHITWYSPW</sequence>
<feature type="transmembrane region" description="Helical" evidence="13">
    <location>
        <begin position="45"/>
        <end position="69"/>
    </location>
</feature>
<evidence type="ECO:0000256" key="8">
    <source>
        <dbReference type="ARBA" id="ARBA00034634"/>
    </source>
</evidence>
<protein>
    <recommendedName>
        <fullName evidence="9">Zinc transporter ZIP6</fullName>
    </recommendedName>
    <alternativeName>
        <fullName evidence="11">Solute carrier family 39 member 6</fullName>
    </alternativeName>
    <alternativeName>
        <fullName evidence="10">Zrt- and Irt-like protein 6</fullName>
    </alternativeName>
</protein>
<feature type="transmembrane region" description="Helical" evidence="13">
    <location>
        <begin position="76"/>
        <end position="101"/>
    </location>
</feature>
<comment type="subcellular location">
    <subcellularLocation>
        <location evidence="1">Cell membrane</location>
        <topology evidence="1">Multi-pass membrane protein</topology>
    </subcellularLocation>
</comment>
<evidence type="ECO:0000313" key="14">
    <source>
        <dbReference type="EMBL" id="KAJ3603420.1"/>
    </source>
</evidence>
<comment type="similarity">
    <text evidence="2">Belongs to the ZIP transporter (TC 2.A.5) family.</text>
</comment>
<dbReference type="Pfam" id="PF02535">
    <property type="entry name" value="Zip"/>
    <property type="match status" value="1"/>
</dbReference>
<reference evidence="14" key="1">
    <citation type="submission" date="2022-07" db="EMBL/GenBank/DDBJ databases">
        <title>Chromosome-level genome of Muraenolepis orangiensis.</title>
        <authorList>
            <person name="Kim J."/>
        </authorList>
    </citation>
    <scope>NUCLEOTIDE SEQUENCE</scope>
    <source>
        <strain evidence="14">KU_S4_2022</strain>
        <tissue evidence="14">Muscle</tissue>
    </source>
</reference>
<evidence type="ECO:0000256" key="10">
    <source>
        <dbReference type="ARBA" id="ARBA00041704"/>
    </source>
</evidence>
<evidence type="ECO:0000256" key="11">
    <source>
        <dbReference type="ARBA" id="ARBA00042779"/>
    </source>
</evidence>
<dbReference type="GO" id="GO:0005886">
    <property type="term" value="C:plasma membrane"/>
    <property type="evidence" value="ECO:0007669"/>
    <property type="project" value="UniProtKB-SubCell"/>
</dbReference>
<dbReference type="InterPro" id="IPR003689">
    <property type="entry name" value="ZIP"/>
</dbReference>
<evidence type="ECO:0000256" key="13">
    <source>
        <dbReference type="SAM" id="Phobius"/>
    </source>
</evidence>
<dbReference type="GO" id="GO:0030003">
    <property type="term" value="P:intracellular monoatomic cation homeostasis"/>
    <property type="evidence" value="ECO:0007669"/>
    <property type="project" value="TreeGrafter"/>
</dbReference>
<evidence type="ECO:0000256" key="5">
    <source>
        <dbReference type="ARBA" id="ARBA00022989"/>
    </source>
</evidence>
<keyword evidence="7" id="KW-0325">Glycoprotein</keyword>
<keyword evidence="6 13" id="KW-0472">Membrane</keyword>
<keyword evidence="4 13" id="KW-0812">Transmembrane</keyword>
<dbReference type="GO" id="GO:0140410">
    <property type="term" value="F:monoatomic cation:bicarbonate symporter activity"/>
    <property type="evidence" value="ECO:0007669"/>
    <property type="project" value="TreeGrafter"/>
</dbReference>
<evidence type="ECO:0000256" key="7">
    <source>
        <dbReference type="ARBA" id="ARBA00023180"/>
    </source>
</evidence>
<dbReference type="EMBL" id="JANIIK010000045">
    <property type="protein sequence ID" value="KAJ3603420.1"/>
    <property type="molecule type" value="Genomic_DNA"/>
</dbReference>
<keyword evidence="15" id="KW-1185">Reference proteome</keyword>
<dbReference type="GO" id="GO:0071578">
    <property type="term" value="P:zinc ion import across plasma membrane"/>
    <property type="evidence" value="ECO:0007669"/>
    <property type="project" value="TreeGrafter"/>
</dbReference>
<keyword evidence="5 13" id="KW-1133">Transmembrane helix</keyword>
<dbReference type="PANTHER" id="PTHR12191">
    <property type="entry name" value="SOLUTE CARRIER FAMILY 39"/>
    <property type="match status" value="1"/>
</dbReference>
<evidence type="ECO:0000256" key="3">
    <source>
        <dbReference type="ARBA" id="ARBA00022475"/>
    </source>
</evidence>
<comment type="catalytic activity">
    <reaction evidence="8">
        <text>Zn(2+)(in) = Zn(2+)(out)</text>
        <dbReference type="Rhea" id="RHEA:29351"/>
        <dbReference type="ChEBI" id="CHEBI:29105"/>
    </reaction>
</comment>
<evidence type="ECO:0000256" key="6">
    <source>
        <dbReference type="ARBA" id="ARBA00023136"/>
    </source>
</evidence>
<feature type="region of interest" description="Disordered" evidence="12">
    <location>
        <begin position="1"/>
        <end position="40"/>
    </location>
</feature>
<dbReference type="InterPro" id="IPR050799">
    <property type="entry name" value="ZIP_Transporter"/>
</dbReference>
<name>A0A9Q0EA30_9TELE</name>
<dbReference type="GO" id="GO:0005385">
    <property type="term" value="F:zinc ion transmembrane transporter activity"/>
    <property type="evidence" value="ECO:0007669"/>
    <property type="project" value="TreeGrafter"/>
</dbReference>
<organism evidence="14 15">
    <name type="scientific">Muraenolepis orangiensis</name>
    <name type="common">Patagonian moray cod</name>
    <dbReference type="NCBI Taxonomy" id="630683"/>
    <lineage>
        <taxon>Eukaryota</taxon>
        <taxon>Metazoa</taxon>
        <taxon>Chordata</taxon>
        <taxon>Craniata</taxon>
        <taxon>Vertebrata</taxon>
        <taxon>Euteleostomi</taxon>
        <taxon>Actinopterygii</taxon>
        <taxon>Neopterygii</taxon>
        <taxon>Teleostei</taxon>
        <taxon>Neoteleostei</taxon>
        <taxon>Acanthomorphata</taxon>
        <taxon>Zeiogadaria</taxon>
        <taxon>Gadariae</taxon>
        <taxon>Gadiformes</taxon>
        <taxon>Muraenolepidoidei</taxon>
        <taxon>Muraenolepididae</taxon>
        <taxon>Muraenolepis</taxon>
    </lineage>
</organism>
<evidence type="ECO:0000256" key="12">
    <source>
        <dbReference type="SAM" id="MobiDB-lite"/>
    </source>
</evidence>
<gene>
    <name evidence="14" type="ORF">NHX12_029509</name>
</gene>
<keyword evidence="3" id="KW-1003">Cell membrane</keyword>
<evidence type="ECO:0000256" key="1">
    <source>
        <dbReference type="ARBA" id="ARBA00004651"/>
    </source>
</evidence>
<evidence type="ECO:0000313" key="15">
    <source>
        <dbReference type="Proteomes" id="UP001148018"/>
    </source>
</evidence>
<evidence type="ECO:0000256" key="9">
    <source>
        <dbReference type="ARBA" id="ARBA00039393"/>
    </source>
</evidence>
<dbReference type="OrthoDB" id="200954at2759"/>
<dbReference type="Proteomes" id="UP001148018">
    <property type="component" value="Unassembled WGS sequence"/>
</dbReference>
<accession>A0A9Q0EA30</accession>
<proteinExistence type="inferred from homology"/>
<evidence type="ECO:0000256" key="2">
    <source>
        <dbReference type="ARBA" id="ARBA00006939"/>
    </source>
</evidence>
<evidence type="ECO:0000256" key="4">
    <source>
        <dbReference type="ARBA" id="ARBA00022692"/>
    </source>
</evidence>